<reference evidence="5" key="1">
    <citation type="submission" date="2019-05" db="EMBL/GenBank/DDBJ databases">
        <title>Flavobacterium profundi sp. nov., isolated from a deep-sea seamount.</title>
        <authorList>
            <person name="Zhang D.-C."/>
        </authorList>
    </citation>
    <scope>NUCLEOTIDE SEQUENCE [LARGE SCALE GENOMIC DNA]</scope>
    <source>
        <strain evidence="5">EC11</strain>
    </source>
</reference>
<dbReference type="Proteomes" id="UP000817854">
    <property type="component" value="Unassembled WGS sequence"/>
</dbReference>
<dbReference type="PANTHER" id="PTHR30576">
    <property type="entry name" value="COLANIC BIOSYNTHESIS UDP-GLUCOSE LIPID CARRIER TRANSFERASE"/>
    <property type="match status" value="1"/>
</dbReference>
<organism evidence="4 5">
    <name type="scientific">Flavobacterium jejuense</name>
    <dbReference type="NCBI Taxonomy" id="1544455"/>
    <lineage>
        <taxon>Bacteria</taxon>
        <taxon>Pseudomonadati</taxon>
        <taxon>Bacteroidota</taxon>
        <taxon>Flavobacteriia</taxon>
        <taxon>Flavobacteriales</taxon>
        <taxon>Flavobacteriaceae</taxon>
        <taxon>Flavobacterium</taxon>
    </lineage>
</organism>
<evidence type="ECO:0000256" key="2">
    <source>
        <dbReference type="SAM" id="Phobius"/>
    </source>
</evidence>
<dbReference type="Pfam" id="PF02397">
    <property type="entry name" value="Bac_transf"/>
    <property type="match status" value="1"/>
</dbReference>
<proteinExistence type="inferred from homology"/>
<dbReference type="GO" id="GO:0016740">
    <property type="term" value="F:transferase activity"/>
    <property type="evidence" value="ECO:0007669"/>
    <property type="project" value="UniProtKB-KW"/>
</dbReference>
<evidence type="ECO:0000313" key="5">
    <source>
        <dbReference type="Proteomes" id="UP000817854"/>
    </source>
</evidence>
<keyword evidence="4" id="KW-0808">Transferase</keyword>
<keyword evidence="2" id="KW-0812">Transmembrane</keyword>
<keyword evidence="2" id="KW-0472">Membrane</keyword>
<comment type="caution">
    <text evidence="4">The sequence shown here is derived from an EMBL/GenBank/DDBJ whole genome shotgun (WGS) entry which is preliminary data.</text>
</comment>
<evidence type="ECO:0000259" key="3">
    <source>
        <dbReference type="Pfam" id="PF02397"/>
    </source>
</evidence>
<dbReference type="InterPro" id="IPR003362">
    <property type="entry name" value="Bact_transf"/>
</dbReference>
<dbReference type="RefSeq" id="WP_140962484.1">
    <property type="nucleotide sequence ID" value="NZ_VEVQ02000006.1"/>
</dbReference>
<reference evidence="4 5" key="2">
    <citation type="submission" date="2019-05" db="EMBL/GenBank/DDBJ databases">
        <authorList>
            <person name="Lianzixin W."/>
        </authorList>
    </citation>
    <scope>NUCLEOTIDE SEQUENCE [LARGE SCALE GENOMIC DNA]</scope>
    <source>
        <strain evidence="4 5">EC11</strain>
    </source>
</reference>
<feature type="transmembrane region" description="Helical" evidence="2">
    <location>
        <begin position="12"/>
        <end position="34"/>
    </location>
</feature>
<dbReference type="PANTHER" id="PTHR30576:SF20">
    <property type="entry name" value="QUINOVOSAMINEPHOSPHOTRANSFERAE-RELATED"/>
    <property type="match status" value="1"/>
</dbReference>
<evidence type="ECO:0000256" key="1">
    <source>
        <dbReference type="ARBA" id="ARBA00006464"/>
    </source>
</evidence>
<keyword evidence="2" id="KW-1133">Transmembrane helix</keyword>
<keyword evidence="5" id="KW-1185">Reference proteome</keyword>
<name>A0ABX0IVP9_9FLAO</name>
<protein>
    <submittedName>
        <fullName evidence="4">Sugar transferase</fullName>
    </submittedName>
</protein>
<dbReference type="EMBL" id="VEVQ02000006">
    <property type="protein sequence ID" value="NHN26156.1"/>
    <property type="molecule type" value="Genomic_DNA"/>
</dbReference>
<gene>
    <name evidence="4" type="ORF">FIA58_010755</name>
</gene>
<comment type="similarity">
    <text evidence="1">Belongs to the bacterial sugar transferase family.</text>
</comment>
<evidence type="ECO:0000313" key="4">
    <source>
        <dbReference type="EMBL" id="NHN26156.1"/>
    </source>
</evidence>
<sequence length="185" mass="21565">MQSYYKRIFDLILAVLSLVLLSWILVICILIAFIDTKSFGWFVQERIGQFGKPFKIFKIKTMCDSTKKISSFGRFLRKSKIDELPQLLNILLGQMSFVGPRPDIPGYYDLLEGENRKILELKPGLTSEASIKYANEEELLNQYENPLEYNDAVIFPDKVKMNLEYYYKQSILVDLQLIVKTIFRA</sequence>
<reference evidence="4 5" key="3">
    <citation type="submission" date="2020-02" db="EMBL/GenBank/DDBJ databases">
        <title>Flavobacterium profundi sp. nov., isolated from a deep-sea seamount.</title>
        <authorList>
            <person name="Zhang D.-C."/>
        </authorList>
    </citation>
    <scope>NUCLEOTIDE SEQUENCE [LARGE SCALE GENOMIC DNA]</scope>
    <source>
        <strain evidence="4 5">EC11</strain>
    </source>
</reference>
<feature type="domain" description="Bacterial sugar transferase" evidence="3">
    <location>
        <begin position="6"/>
        <end position="183"/>
    </location>
</feature>
<accession>A0ABX0IVP9</accession>